<dbReference type="Gene3D" id="3.80.20.20">
    <property type="entry name" value="Receptor L-domain"/>
    <property type="match status" value="2"/>
</dbReference>
<feature type="chain" id="PRO_5003176057" description="Receptor L-domain domain-containing protein" evidence="1">
    <location>
        <begin position="18"/>
        <end position="503"/>
    </location>
</feature>
<feature type="domain" description="Receptor L-domain" evidence="2">
    <location>
        <begin position="199"/>
        <end position="279"/>
    </location>
</feature>
<dbReference type="HOGENOM" id="CLU_028064_2_0_1"/>
<dbReference type="Pfam" id="PF01030">
    <property type="entry name" value="Recep_L_domain"/>
    <property type="match status" value="2"/>
</dbReference>
<dbReference type="PANTHER" id="PTHR21662:SF6">
    <property type="entry name" value="RECEPTOR L-DOMAIN DOMAIN-CONTAINING PROTEIN"/>
    <property type="match status" value="1"/>
</dbReference>
<gene>
    <name evidence="3" type="ORF">CRE_05745</name>
</gene>
<evidence type="ECO:0000256" key="1">
    <source>
        <dbReference type="SAM" id="SignalP"/>
    </source>
</evidence>
<evidence type="ECO:0000313" key="4">
    <source>
        <dbReference type="Proteomes" id="UP000008281"/>
    </source>
</evidence>
<dbReference type="AlphaFoldDB" id="E3LZV6"/>
<feature type="signal peptide" evidence="1">
    <location>
        <begin position="1"/>
        <end position="17"/>
    </location>
</feature>
<accession>E3LZV6</accession>
<dbReference type="InterPro" id="IPR000494">
    <property type="entry name" value="Rcpt_L-dom"/>
</dbReference>
<dbReference type="OMA" id="VEIAYTN"/>
<evidence type="ECO:0000313" key="3">
    <source>
        <dbReference type="EMBL" id="EFO87829.1"/>
    </source>
</evidence>
<dbReference type="InParanoid" id="E3LZV6"/>
<dbReference type="InterPro" id="IPR036941">
    <property type="entry name" value="Rcpt_L-dom_sf"/>
</dbReference>
<name>E3LZV6_CAERE</name>
<dbReference type="EMBL" id="DS268420">
    <property type="protein sequence ID" value="EFO87829.1"/>
    <property type="molecule type" value="Genomic_DNA"/>
</dbReference>
<evidence type="ECO:0000259" key="2">
    <source>
        <dbReference type="Pfam" id="PF01030"/>
    </source>
</evidence>
<dbReference type="PANTHER" id="PTHR21662">
    <property type="entry name" value="RECEPTOR PROTEIN-TYROSINE KINASE"/>
    <property type="match status" value="1"/>
</dbReference>
<keyword evidence="4" id="KW-1185">Reference proteome</keyword>
<dbReference type="FunCoup" id="E3LZV6">
    <property type="interactions" value="490"/>
</dbReference>
<feature type="domain" description="Receptor L-domain" evidence="2">
    <location>
        <begin position="354"/>
        <end position="448"/>
    </location>
</feature>
<dbReference type="SUPFAM" id="SSF52058">
    <property type="entry name" value="L domain-like"/>
    <property type="match status" value="3"/>
</dbReference>
<organism evidence="4">
    <name type="scientific">Caenorhabditis remanei</name>
    <name type="common">Caenorhabditis vulgaris</name>
    <dbReference type="NCBI Taxonomy" id="31234"/>
    <lineage>
        <taxon>Eukaryota</taxon>
        <taxon>Metazoa</taxon>
        <taxon>Ecdysozoa</taxon>
        <taxon>Nematoda</taxon>
        <taxon>Chromadorea</taxon>
        <taxon>Rhabditida</taxon>
        <taxon>Rhabditina</taxon>
        <taxon>Rhabditomorpha</taxon>
        <taxon>Rhabditoidea</taxon>
        <taxon>Rhabditidae</taxon>
        <taxon>Peloderinae</taxon>
        <taxon>Caenorhabditis</taxon>
    </lineage>
</organism>
<dbReference type="OrthoDB" id="5858295at2759"/>
<dbReference type="InterPro" id="IPR053079">
    <property type="entry name" value="SPS2_domain"/>
</dbReference>
<sequence>MRCFFLLSICLFFSVSSDFEEDLQAVLSYYRCNPNCTFKHSEITSKTLPFYPLSCSSICGILVVNENTDLPYFQLKALFEPLQTLRGGMRIENTSFQNLSFLSSSETTLNYFCYPAGTSIVNNSQLIDAKAIYNTYPISTPSEECPFYVLNNTKLDVSTLCESSNYNQFLEIQVYNNKKDCGCRGDQLTSGNMKSYKKCIALFNGLELTNMTTSPDLKSLSKISVIKGNVEIAYTNFTDLSFFKHLEKVRGRSFDNPETVILDIHDNPNMIRLGLNAVSVNKLGYYLVGNVEYQWEGSMNLENLHPDFCLTYQEVTALSTVRFKNLQAKFCETEMDTGYTKSCNFTSMKNLDSDCVIIFGNVVIDSGDEEHVGKLTETIRDIYGSLTIQNTNLEDIRFLNSLNYIYFLHETIPVIRIINNPKLKKVSLPYMMSIFAKGKKEVVIDNNAPNLFRASISCLAFQHHIGANVTYNGRNCKAIDETKTSGEFGIFHVHFALLTLLVY</sequence>
<dbReference type="eggNOG" id="ENOG502TM8M">
    <property type="taxonomic scope" value="Eukaryota"/>
</dbReference>
<keyword evidence="1" id="KW-0732">Signal</keyword>
<proteinExistence type="predicted"/>
<protein>
    <recommendedName>
        <fullName evidence="2">Receptor L-domain domain-containing protein</fullName>
    </recommendedName>
</protein>
<dbReference type="Proteomes" id="UP000008281">
    <property type="component" value="Unassembled WGS sequence"/>
</dbReference>
<reference evidence="3" key="1">
    <citation type="submission" date="2007-07" db="EMBL/GenBank/DDBJ databases">
        <title>PCAP assembly of the Caenorhabditis remanei genome.</title>
        <authorList>
            <consortium name="The Caenorhabditis remanei Sequencing Consortium"/>
            <person name="Wilson R.K."/>
        </authorList>
    </citation>
    <scope>NUCLEOTIDE SEQUENCE [LARGE SCALE GENOMIC DNA]</scope>
    <source>
        <strain evidence="3">PB4641</strain>
    </source>
</reference>
<dbReference type="STRING" id="31234.E3LZV6"/>